<feature type="transmembrane region" description="Helical" evidence="8">
    <location>
        <begin position="173"/>
        <end position="195"/>
    </location>
</feature>
<feature type="transmembrane region" description="Helical" evidence="8">
    <location>
        <begin position="103"/>
        <end position="127"/>
    </location>
</feature>
<evidence type="ECO:0000256" key="8">
    <source>
        <dbReference type="RuleBase" id="RU363032"/>
    </source>
</evidence>
<dbReference type="Gene3D" id="1.10.3720.10">
    <property type="entry name" value="MetI-like"/>
    <property type="match status" value="1"/>
</dbReference>
<dbReference type="PROSITE" id="PS50928">
    <property type="entry name" value="ABC_TM1"/>
    <property type="match status" value="1"/>
</dbReference>
<dbReference type="InterPro" id="IPR035906">
    <property type="entry name" value="MetI-like_sf"/>
</dbReference>
<organism evidence="10 11">
    <name type="scientific">Kaustia mangrovi</name>
    <dbReference type="NCBI Taxonomy" id="2593653"/>
    <lineage>
        <taxon>Bacteria</taxon>
        <taxon>Pseudomonadati</taxon>
        <taxon>Pseudomonadota</taxon>
        <taxon>Alphaproteobacteria</taxon>
        <taxon>Hyphomicrobiales</taxon>
        <taxon>Parvibaculaceae</taxon>
        <taxon>Kaustia</taxon>
    </lineage>
</organism>
<feature type="transmembrane region" description="Helical" evidence="8">
    <location>
        <begin position="72"/>
        <end position="96"/>
    </location>
</feature>
<evidence type="ECO:0000313" key="10">
    <source>
        <dbReference type="EMBL" id="QPC45401.1"/>
    </source>
</evidence>
<evidence type="ECO:0000256" key="5">
    <source>
        <dbReference type="ARBA" id="ARBA00022692"/>
    </source>
</evidence>
<dbReference type="KEGG" id="kmn:HW532_18000"/>
<feature type="transmembrane region" description="Helical" evidence="8">
    <location>
        <begin position="216"/>
        <end position="238"/>
    </location>
</feature>
<evidence type="ECO:0000313" key="11">
    <source>
        <dbReference type="Proteomes" id="UP000593594"/>
    </source>
</evidence>
<protein>
    <submittedName>
        <fullName evidence="10">ABC transporter permease</fullName>
    </submittedName>
</protein>
<sequence>MESWSRNRLVFWVLNLPGTVWLTAFFLVPLGIIWVLSFGEKTSIVDIAITWTLDNYARALQPIYLEIVWKSVWISAVATLVCLVVAYPVSFLISFAPGRWKALLLLAVILPFWINMLIRTYALIAVFRRRGFVNFGLEWLWEKANAGLVLLGLGQYHLIGQDFEPLPLLYNNFAVIAGLVYVYMPFMVLPLYATVERLDKSYLEASLDLGASQTRTFFSVTVPMTMPGVVSGIILVFIPCLGTFLTPDLLGGTNAQMIGNVIERQFKSANDWPFGAALSFLLMYATFGALALRALFAGRQRGMEV</sequence>
<keyword evidence="4" id="KW-1003">Cell membrane</keyword>
<evidence type="ECO:0000259" key="9">
    <source>
        <dbReference type="PROSITE" id="PS50928"/>
    </source>
</evidence>
<feature type="domain" description="ABC transmembrane type-1" evidence="9">
    <location>
        <begin position="68"/>
        <end position="293"/>
    </location>
</feature>
<accession>A0A7S8C8R0</accession>
<feature type="transmembrane region" description="Helical" evidence="8">
    <location>
        <begin position="12"/>
        <end position="36"/>
    </location>
</feature>
<comment type="subcellular location">
    <subcellularLocation>
        <location evidence="1 8">Cell membrane</location>
        <topology evidence="1 8">Multi-pass membrane protein</topology>
    </subcellularLocation>
</comment>
<dbReference type="Proteomes" id="UP000593594">
    <property type="component" value="Chromosome"/>
</dbReference>
<dbReference type="GO" id="GO:0055085">
    <property type="term" value="P:transmembrane transport"/>
    <property type="evidence" value="ECO:0007669"/>
    <property type="project" value="InterPro"/>
</dbReference>
<dbReference type="InterPro" id="IPR000515">
    <property type="entry name" value="MetI-like"/>
</dbReference>
<evidence type="ECO:0000256" key="7">
    <source>
        <dbReference type="ARBA" id="ARBA00023136"/>
    </source>
</evidence>
<dbReference type="CDD" id="cd06261">
    <property type="entry name" value="TM_PBP2"/>
    <property type="match status" value="1"/>
</dbReference>
<dbReference type="PANTHER" id="PTHR42929">
    <property type="entry name" value="INNER MEMBRANE ABC TRANSPORTER PERMEASE PROTEIN YDCU-RELATED-RELATED"/>
    <property type="match status" value="1"/>
</dbReference>
<keyword evidence="11" id="KW-1185">Reference proteome</keyword>
<evidence type="ECO:0000256" key="1">
    <source>
        <dbReference type="ARBA" id="ARBA00004651"/>
    </source>
</evidence>
<dbReference type="GO" id="GO:0005886">
    <property type="term" value="C:plasma membrane"/>
    <property type="evidence" value="ECO:0007669"/>
    <property type="project" value="UniProtKB-SubCell"/>
</dbReference>
<dbReference type="SUPFAM" id="SSF161098">
    <property type="entry name" value="MetI-like"/>
    <property type="match status" value="1"/>
</dbReference>
<comment type="similarity">
    <text evidence="2">Belongs to the binding-protein-dependent transport system permease family. CysTW subfamily.</text>
</comment>
<name>A0A7S8C8R0_9HYPH</name>
<feature type="transmembrane region" description="Helical" evidence="8">
    <location>
        <begin position="274"/>
        <end position="296"/>
    </location>
</feature>
<keyword evidence="7 8" id="KW-0472">Membrane</keyword>
<proteinExistence type="inferred from homology"/>
<dbReference type="PANTHER" id="PTHR42929:SF1">
    <property type="entry name" value="INNER MEMBRANE ABC TRANSPORTER PERMEASE PROTEIN YDCU-RELATED"/>
    <property type="match status" value="1"/>
</dbReference>
<keyword evidence="3 8" id="KW-0813">Transport</keyword>
<evidence type="ECO:0000256" key="3">
    <source>
        <dbReference type="ARBA" id="ARBA00022448"/>
    </source>
</evidence>
<dbReference type="Pfam" id="PF00528">
    <property type="entry name" value="BPD_transp_1"/>
    <property type="match status" value="1"/>
</dbReference>
<evidence type="ECO:0000256" key="6">
    <source>
        <dbReference type="ARBA" id="ARBA00022989"/>
    </source>
</evidence>
<dbReference type="AlphaFoldDB" id="A0A7S8C8R0"/>
<gene>
    <name evidence="10" type="ORF">HW532_18000</name>
</gene>
<evidence type="ECO:0000256" key="4">
    <source>
        <dbReference type="ARBA" id="ARBA00022475"/>
    </source>
</evidence>
<keyword evidence="6 8" id="KW-1133">Transmembrane helix</keyword>
<evidence type="ECO:0000256" key="2">
    <source>
        <dbReference type="ARBA" id="ARBA00007069"/>
    </source>
</evidence>
<reference evidence="10 11" key="1">
    <citation type="submission" date="2020-06" db="EMBL/GenBank/DDBJ databases">
        <title>Genome sequence of 2 isolates from Red Sea Mangroves.</title>
        <authorList>
            <person name="Sefrji F."/>
            <person name="Michoud G."/>
            <person name="Merlino G."/>
            <person name="Daffonchio D."/>
        </authorList>
    </citation>
    <scope>NUCLEOTIDE SEQUENCE [LARGE SCALE GENOMIC DNA]</scope>
    <source>
        <strain evidence="10 11">R1DC25</strain>
    </source>
</reference>
<dbReference type="EMBL" id="CP058214">
    <property type="protein sequence ID" value="QPC45401.1"/>
    <property type="molecule type" value="Genomic_DNA"/>
</dbReference>
<keyword evidence="5 8" id="KW-0812">Transmembrane</keyword>